<keyword evidence="3" id="KW-1185">Reference proteome</keyword>
<name>A0ABQ2ILD5_9PSEU</name>
<reference evidence="3" key="1">
    <citation type="journal article" date="2019" name="Int. J. Syst. Evol. Microbiol.">
        <title>The Global Catalogue of Microorganisms (GCM) 10K type strain sequencing project: providing services to taxonomists for standard genome sequencing and annotation.</title>
        <authorList>
            <consortium name="The Broad Institute Genomics Platform"/>
            <consortium name="The Broad Institute Genome Sequencing Center for Infectious Disease"/>
            <person name="Wu L."/>
            <person name="Ma J."/>
        </authorList>
    </citation>
    <scope>NUCLEOTIDE SEQUENCE [LARGE SCALE GENOMIC DNA]</scope>
    <source>
        <strain evidence="3">CGMCC 4.7319</strain>
    </source>
</reference>
<proteinExistence type="predicted"/>
<protein>
    <submittedName>
        <fullName evidence="2">Uncharacterized protein</fullName>
    </submittedName>
</protein>
<feature type="compositionally biased region" description="Low complexity" evidence="1">
    <location>
        <begin position="77"/>
        <end position="94"/>
    </location>
</feature>
<sequence>MLMKILAPVDAPRSALPGLRAGAGRGLGRGAGAAASAFAGVVRTVGRSATGREADGGMRRGGSLRPEDSLRGGSRRGGSLRPAGSRRSGSTRFGGSRRGGSALPGCLRGGSEAFGGTGGRRGWPVWGRGVAEGRLGFPFGSPGRGGRLSTPTPLSTSGYPK</sequence>
<evidence type="ECO:0000313" key="2">
    <source>
        <dbReference type="EMBL" id="GGN17263.1"/>
    </source>
</evidence>
<evidence type="ECO:0000313" key="3">
    <source>
        <dbReference type="Proteomes" id="UP000597656"/>
    </source>
</evidence>
<feature type="compositionally biased region" description="Gly residues" evidence="1">
    <location>
        <begin position="112"/>
        <end position="121"/>
    </location>
</feature>
<feature type="compositionally biased region" description="Low complexity" evidence="1">
    <location>
        <begin position="122"/>
        <end position="141"/>
    </location>
</feature>
<dbReference type="Proteomes" id="UP000597656">
    <property type="component" value="Unassembled WGS sequence"/>
</dbReference>
<evidence type="ECO:0000256" key="1">
    <source>
        <dbReference type="SAM" id="MobiDB-lite"/>
    </source>
</evidence>
<organism evidence="2 3">
    <name type="scientific">Lentzea pudingi</name>
    <dbReference type="NCBI Taxonomy" id="1789439"/>
    <lineage>
        <taxon>Bacteria</taxon>
        <taxon>Bacillati</taxon>
        <taxon>Actinomycetota</taxon>
        <taxon>Actinomycetes</taxon>
        <taxon>Pseudonocardiales</taxon>
        <taxon>Pseudonocardiaceae</taxon>
        <taxon>Lentzea</taxon>
    </lineage>
</organism>
<comment type="caution">
    <text evidence="2">The sequence shown here is derived from an EMBL/GenBank/DDBJ whole genome shotgun (WGS) entry which is preliminary data.</text>
</comment>
<feature type="compositionally biased region" description="Polar residues" evidence="1">
    <location>
        <begin position="150"/>
        <end position="161"/>
    </location>
</feature>
<gene>
    <name evidence="2" type="ORF">GCM10011609_67610</name>
</gene>
<feature type="region of interest" description="Disordered" evidence="1">
    <location>
        <begin position="42"/>
        <end position="161"/>
    </location>
</feature>
<accession>A0ABQ2ILD5</accession>
<dbReference type="EMBL" id="BMNC01000013">
    <property type="protein sequence ID" value="GGN17263.1"/>
    <property type="molecule type" value="Genomic_DNA"/>
</dbReference>